<feature type="region of interest" description="Disordered" evidence="1">
    <location>
        <begin position="123"/>
        <end position="144"/>
    </location>
</feature>
<evidence type="ECO:0000313" key="2">
    <source>
        <dbReference type="EMBL" id="KYO30181.1"/>
    </source>
</evidence>
<evidence type="ECO:0000256" key="1">
    <source>
        <dbReference type="SAM" id="MobiDB-lite"/>
    </source>
</evidence>
<reference evidence="2 3" key="1">
    <citation type="journal article" date="2012" name="Genome Biol.">
        <title>Sequencing three crocodilian genomes to illuminate the evolution of archosaurs and amniotes.</title>
        <authorList>
            <person name="St John J.A."/>
            <person name="Braun E.L."/>
            <person name="Isberg S.R."/>
            <person name="Miles L.G."/>
            <person name="Chong A.Y."/>
            <person name="Gongora J."/>
            <person name="Dalzell P."/>
            <person name="Moran C."/>
            <person name="Bed'hom B."/>
            <person name="Abzhanov A."/>
            <person name="Burgess S.C."/>
            <person name="Cooksey A.M."/>
            <person name="Castoe T.A."/>
            <person name="Crawford N.G."/>
            <person name="Densmore L.D."/>
            <person name="Drew J.C."/>
            <person name="Edwards S.V."/>
            <person name="Faircloth B.C."/>
            <person name="Fujita M.K."/>
            <person name="Greenwold M.J."/>
            <person name="Hoffmann F.G."/>
            <person name="Howard J.M."/>
            <person name="Iguchi T."/>
            <person name="Janes D.E."/>
            <person name="Khan S.Y."/>
            <person name="Kohno S."/>
            <person name="de Koning A.J."/>
            <person name="Lance S.L."/>
            <person name="McCarthy F.M."/>
            <person name="McCormack J.E."/>
            <person name="Merchant M.E."/>
            <person name="Peterson D.G."/>
            <person name="Pollock D.D."/>
            <person name="Pourmand N."/>
            <person name="Raney B.J."/>
            <person name="Roessler K.A."/>
            <person name="Sanford J.R."/>
            <person name="Sawyer R.H."/>
            <person name="Schmidt C.J."/>
            <person name="Triplett E.W."/>
            <person name="Tuberville T.D."/>
            <person name="Venegas-Anaya M."/>
            <person name="Howard J.T."/>
            <person name="Jarvis E.D."/>
            <person name="Guillette L.J.Jr."/>
            <person name="Glenn T.C."/>
            <person name="Green R.E."/>
            <person name="Ray D.A."/>
        </authorList>
    </citation>
    <scope>NUCLEOTIDE SEQUENCE [LARGE SCALE GENOMIC DNA]</scope>
    <source>
        <strain evidence="2">KSC_2009_1</strain>
    </source>
</reference>
<proteinExistence type="predicted"/>
<dbReference type="Proteomes" id="UP000050525">
    <property type="component" value="Unassembled WGS sequence"/>
</dbReference>
<dbReference type="AlphaFoldDB" id="A0A151N052"/>
<protein>
    <submittedName>
        <fullName evidence="2">Uncharacterized protein</fullName>
    </submittedName>
</protein>
<organism evidence="2 3">
    <name type="scientific">Alligator mississippiensis</name>
    <name type="common">American alligator</name>
    <dbReference type="NCBI Taxonomy" id="8496"/>
    <lineage>
        <taxon>Eukaryota</taxon>
        <taxon>Metazoa</taxon>
        <taxon>Chordata</taxon>
        <taxon>Craniata</taxon>
        <taxon>Vertebrata</taxon>
        <taxon>Euteleostomi</taxon>
        <taxon>Archelosauria</taxon>
        <taxon>Archosauria</taxon>
        <taxon>Crocodylia</taxon>
        <taxon>Alligatoridae</taxon>
        <taxon>Alligatorinae</taxon>
        <taxon>Alligator</taxon>
    </lineage>
</organism>
<sequence>MLGDHGPLPSQSTKEGTDASADILLSSASHNLKDIILDIFQLSHSLSFLGPQMLHPTELRGRGHRARLPAESHVPLQGSAPLSLSSTLSSVERNPEVLEVLYPASPFFPLIPEELQAASSDWEPASEMQKVNKGKTLRPRTPTTGNICSKPVPLMLSGGPCGKESVIFPLISTVFVTRISPLYLKAASDSFSFT</sequence>
<dbReference type="EMBL" id="AKHW03004278">
    <property type="protein sequence ID" value="KYO30181.1"/>
    <property type="molecule type" value="Genomic_DNA"/>
</dbReference>
<keyword evidence="3" id="KW-1185">Reference proteome</keyword>
<evidence type="ECO:0000313" key="3">
    <source>
        <dbReference type="Proteomes" id="UP000050525"/>
    </source>
</evidence>
<gene>
    <name evidence="2" type="ORF">Y1Q_0022418</name>
</gene>
<accession>A0A151N052</accession>
<comment type="caution">
    <text evidence="2">The sequence shown here is derived from an EMBL/GenBank/DDBJ whole genome shotgun (WGS) entry which is preliminary data.</text>
</comment>
<name>A0A151N052_ALLMI</name>